<dbReference type="InterPro" id="IPR009057">
    <property type="entry name" value="Homeodomain-like_sf"/>
</dbReference>
<reference evidence="9" key="3">
    <citation type="journal article" date="2017" name="Nature">
        <title>Genome sequence of the progenitor of the wheat D genome Aegilops tauschii.</title>
        <authorList>
            <person name="Luo M.C."/>
            <person name="Gu Y.Q."/>
            <person name="Puiu D."/>
            <person name="Wang H."/>
            <person name="Twardziok S.O."/>
            <person name="Deal K.R."/>
            <person name="Huo N."/>
            <person name="Zhu T."/>
            <person name="Wang L."/>
            <person name="Wang Y."/>
            <person name="McGuire P.E."/>
            <person name="Liu S."/>
            <person name="Long H."/>
            <person name="Ramasamy R.K."/>
            <person name="Rodriguez J.C."/>
            <person name="Van S.L."/>
            <person name="Yuan L."/>
            <person name="Wang Z."/>
            <person name="Xia Z."/>
            <person name="Xiao L."/>
            <person name="Anderson O.D."/>
            <person name="Ouyang S."/>
            <person name="Liang Y."/>
            <person name="Zimin A.V."/>
            <person name="Pertea G."/>
            <person name="Qi P."/>
            <person name="Bennetzen J.L."/>
            <person name="Dai X."/>
            <person name="Dawson M.W."/>
            <person name="Muller H.G."/>
            <person name="Kugler K."/>
            <person name="Rivarola-Duarte L."/>
            <person name="Spannagl M."/>
            <person name="Mayer K.F.X."/>
            <person name="Lu F.H."/>
            <person name="Bevan M.W."/>
            <person name="Leroy P."/>
            <person name="Li P."/>
            <person name="You F.M."/>
            <person name="Sun Q."/>
            <person name="Liu Z."/>
            <person name="Lyons E."/>
            <person name="Wicker T."/>
            <person name="Salzberg S.L."/>
            <person name="Devos K.M."/>
            <person name="Dvorak J."/>
        </authorList>
    </citation>
    <scope>NUCLEOTIDE SEQUENCE [LARGE SCALE GENOMIC DNA]</scope>
    <source>
        <strain evidence="9">cv. AL8/78</strain>
    </source>
</reference>
<keyword evidence="10" id="KW-1185">Reference proteome</keyword>
<sequence>MKGINHGACDYLVKPVHTNELKNIWQHVESRRNTEAISHISGDDDDDQRAQLGTVAQSNDGANTDENKESTHASTTQKKPRVGWTIELHTKFMDVINQIGLYRATPKRILELMNVDYLTRQNVSSHLQKYKLYLKRVNPNPLGDACVRWNSFMNTPESFMHNHEHERWVVSSGGIASWSPNNYGAASHLGQHTNTQSSMCMTYLVP</sequence>
<evidence type="ECO:0000256" key="3">
    <source>
        <dbReference type="ARBA" id="ARBA00023125"/>
    </source>
</evidence>
<dbReference type="GO" id="GO:0005634">
    <property type="term" value="C:nucleus"/>
    <property type="evidence" value="ECO:0007669"/>
    <property type="project" value="UniProtKB-SubCell"/>
</dbReference>
<evidence type="ECO:0000256" key="4">
    <source>
        <dbReference type="ARBA" id="ARBA00023163"/>
    </source>
</evidence>
<keyword evidence="4" id="KW-0804">Transcription</keyword>
<accession>A0A453T5H4</accession>
<dbReference type="GO" id="GO:0000160">
    <property type="term" value="P:phosphorelay signal transduction system"/>
    <property type="evidence" value="ECO:0007669"/>
    <property type="project" value="InterPro"/>
</dbReference>
<feature type="region of interest" description="Disordered" evidence="7">
    <location>
        <begin position="55"/>
        <end position="79"/>
    </location>
</feature>
<dbReference type="InterPro" id="IPR001789">
    <property type="entry name" value="Sig_transdc_resp-reg_receiver"/>
</dbReference>
<dbReference type="Gramene" id="AET7Gv21251400.17">
    <property type="protein sequence ID" value="AET7Gv21251400.17"/>
    <property type="gene ID" value="AET7Gv21251400"/>
</dbReference>
<feature type="compositionally biased region" description="Polar residues" evidence="7">
    <location>
        <begin position="55"/>
        <end position="64"/>
    </location>
</feature>
<dbReference type="Gene3D" id="1.10.10.60">
    <property type="entry name" value="Homeodomain-like"/>
    <property type="match status" value="1"/>
</dbReference>
<dbReference type="EnsemblPlants" id="AET7Gv21251400.16">
    <property type="protein sequence ID" value="AET7Gv21251400.16"/>
    <property type="gene ID" value="AET7Gv21251400"/>
</dbReference>
<evidence type="ECO:0000256" key="1">
    <source>
        <dbReference type="ARBA" id="ARBA00004123"/>
    </source>
</evidence>
<evidence type="ECO:0000313" key="9">
    <source>
        <dbReference type="EnsemblPlants" id="AET7Gv21251400.16"/>
    </source>
</evidence>
<dbReference type="SUPFAM" id="SSF52172">
    <property type="entry name" value="CheY-like"/>
    <property type="match status" value="1"/>
</dbReference>
<dbReference type="GO" id="GO:0003700">
    <property type="term" value="F:DNA-binding transcription factor activity"/>
    <property type="evidence" value="ECO:0007669"/>
    <property type="project" value="InterPro"/>
</dbReference>
<keyword evidence="3" id="KW-0238">DNA-binding</keyword>
<name>A0A453T5H4_AEGTS</name>
<dbReference type="Proteomes" id="UP000015105">
    <property type="component" value="Chromosome 7D"/>
</dbReference>
<dbReference type="GO" id="GO:0003677">
    <property type="term" value="F:DNA binding"/>
    <property type="evidence" value="ECO:0007669"/>
    <property type="project" value="UniProtKB-KW"/>
</dbReference>
<reference evidence="10" key="1">
    <citation type="journal article" date="2014" name="Science">
        <title>Ancient hybridizations among the ancestral genomes of bread wheat.</title>
        <authorList>
            <consortium name="International Wheat Genome Sequencing Consortium,"/>
            <person name="Marcussen T."/>
            <person name="Sandve S.R."/>
            <person name="Heier L."/>
            <person name="Spannagl M."/>
            <person name="Pfeifer M."/>
            <person name="Jakobsen K.S."/>
            <person name="Wulff B.B."/>
            <person name="Steuernagel B."/>
            <person name="Mayer K.F."/>
            <person name="Olsen O.A."/>
        </authorList>
    </citation>
    <scope>NUCLEOTIDE SEQUENCE [LARGE SCALE GENOMIC DNA]</scope>
    <source>
        <strain evidence="10">cv. AL8/78</strain>
    </source>
</reference>
<dbReference type="SUPFAM" id="SSF46689">
    <property type="entry name" value="Homeodomain-like"/>
    <property type="match status" value="1"/>
</dbReference>
<dbReference type="PANTHER" id="PTHR31442:SF40">
    <property type="entry name" value="HOMEODOMAIN-LIKE SUPERFAMILY PROTEIN"/>
    <property type="match status" value="1"/>
</dbReference>
<dbReference type="NCBIfam" id="TIGR01557">
    <property type="entry name" value="myb_SHAQKYF"/>
    <property type="match status" value="1"/>
</dbReference>
<evidence type="ECO:0000256" key="7">
    <source>
        <dbReference type="SAM" id="MobiDB-lite"/>
    </source>
</evidence>
<dbReference type="PROSITE" id="PS50110">
    <property type="entry name" value="RESPONSE_REGULATORY"/>
    <property type="match status" value="1"/>
</dbReference>
<evidence type="ECO:0000256" key="5">
    <source>
        <dbReference type="ARBA" id="ARBA00023242"/>
    </source>
</evidence>
<keyword evidence="5" id="KW-0539">Nucleus</keyword>
<reference evidence="9" key="4">
    <citation type="submission" date="2019-03" db="UniProtKB">
        <authorList>
            <consortium name="EnsemblPlants"/>
        </authorList>
    </citation>
    <scope>IDENTIFICATION</scope>
</reference>
<dbReference type="EnsemblPlants" id="AET7Gv21251400.17">
    <property type="protein sequence ID" value="AET7Gv21251400.17"/>
    <property type="gene ID" value="AET7Gv21251400"/>
</dbReference>
<dbReference type="InterPro" id="IPR011006">
    <property type="entry name" value="CheY-like_superfamily"/>
</dbReference>
<evidence type="ECO:0000256" key="6">
    <source>
        <dbReference type="PROSITE-ProRule" id="PRU00169"/>
    </source>
</evidence>
<evidence type="ECO:0000256" key="2">
    <source>
        <dbReference type="ARBA" id="ARBA00023015"/>
    </source>
</evidence>
<evidence type="ECO:0000259" key="8">
    <source>
        <dbReference type="PROSITE" id="PS50110"/>
    </source>
</evidence>
<reference evidence="9" key="5">
    <citation type="journal article" date="2021" name="G3 (Bethesda)">
        <title>Aegilops tauschii genome assembly Aet v5.0 features greater sequence contiguity and improved annotation.</title>
        <authorList>
            <person name="Wang L."/>
            <person name="Zhu T."/>
            <person name="Rodriguez J.C."/>
            <person name="Deal K.R."/>
            <person name="Dubcovsky J."/>
            <person name="McGuire P.E."/>
            <person name="Lux T."/>
            <person name="Spannagl M."/>
            <person name="Mayer K.F.X."/>
            <person name="Baldrich P."/>
            <person name="Meyers B.C."/>
            <person name="Huo N."/>
            <person name="Gu Y.Q."/>
            <person name="Zhou H."/>
            <person name="Devos K.M."/>
            <person name="Bennetzen J.L."/>
            <person name="Unver T."/>
            <person name="Budak H."/>
            <person name="Gulick P.J."/>
            <person name="Galiba G."/>
            <person name="Kalapos B."/>
            <person name="Nelson D.R."/>
            <person name="Li P."/>
            <person name="You F.M."/>
            <person name="Luo M.C."/>
            <person name="Dvorak J."/>
        </authorList>
    </citation>
    <scope>NUCLEOTIDE SEQUENCE [LARGE SCALE GENOMIC DNA]</scope>
    <source>
        <strain evidence="9">cv. AL8/78</strain>
    </source>
</reference>
<comment type="subcellular location">
    <subcellularLocation>
        <location evidence="1">Nucleus</location>
    </subcellularLocation>
</comment>
<dbReference type="AlphaFoldDB" id="A0A453T5H4"/>
<organism evidence="9 10">
    <name type="scientific">Aegilops tauschii subsp. strangulata</name>
    <name type="common">Goatgrass</name>
    <dbReference type="NCBI Taxonomy" id="200361"/>
    <lineage>
        <taxon>Eukaryota</taxon>
        <taxon>Viridiplantae</taxon>
        <taxon>Streptophyta</taxon>
        <taxon>Embryophyta</taxon>
        <taxon>Tracheophyta</taxon>
        <taxon>Spermatophyta</taxon>
        <taxon>Magnoliopsida</taxon>
        <taxon>Liliopsida</taxon>
        <taxon>Poales</taxon>
        <taxon>Poaceae</taxon>
        <taxon>BOP clade</taxon>
        <taxon>Pooideae</taxon>
        <taxon>Triticodae</taxon>
        <taxon>Triticeae</taxon>
        <taxon>Triticinae</taxon>
        <taxon>Aegilops</taxon>
    </lineage>
</organism>
<proteinExistence type="predicted"/>
<dbReference type="FunFam" id="1.10.10.60:FF:000007">
    <property type="entry name" value="Two-component response regulator"/>
    <property type="match status" value="1"/>
</dbReference>
<dbReference type="PANTHER" id="PTHR31442">
    <property type="entry name" value="HOMEODOMAIN-LIKE SUPERFAMILY PROTEIN-RELATED"/>
    <property type="match status" value="1"/>
</dbReference>
<dbReference type="Gramene" id="AET7Gv21251400.16">
    <property type="protein sequence ID" value="AET7Gv21251400.16"/>
    <property type="gene ID" value="AET7Gv21251400"/>
</dbReference>
<feature type="domain" description="Response regulatory" evidence="8">
    <location>
        <begin position="1"/>
        <end position="29"/>
    </location>
</feature>
<reference evidence="10" key="2">
    <citation type="journal article" date="2017" name="Nat. Plants">
        <title>The Aegilops tauschii genome reveals multiple impacts of transposons.</title>
        <authorList>
            <person name="Zhao G."/>
            <person name="Zou C."/>
            <person name="Li K."/>
            <person name="Wang K."/>
            <person name="Li T."/>
            <person name="Gao L."/>
            <person name="Zhang X."/>
            <person name="Wang H."/>
            <person name="Yang Z."/>
            <person name="Liu X."/>
            <person name="Jiang W."/>
            <person name="Mao L."/>
            <person name="Kong X."/>
            <person name="Jiao Y."/>
            <person name="Jia J."/>
        </authorList>
    </citation>
    <scope>NUCLEOTIDE SEQUENCE [LARGE SCALE GENOMIC DNA]</scope>
    <source>
        <strain evidence="10">cv. AL8/78</strain>
    </source>
</reference>
<keyword evidence="2" id="KW-0805">Transcription regulation</keyword>
<evidence type="ECO:0000313" key="10">
    <source>
        <dbReference type="Proteomes" id="UP000015105"/>
    </source>
</evidence>
<dbReference type="InterPro" id="IPR006447">
    <property type="entry name" value="Myb_dom_plants"/>
</dbReference>
<protein>
    <recommendedName>
        <fullName evidence="8">Response regulatory domain-containing protein</fullName>
    </recommendedName>
</protein>
<comment type="caution">
    <text evidence="6">Lacks conserved residue(s) required for the propagation of feature annotation.</text>
</comment>
<dbReference type="InterPro" id="IPR044841">
    <property type="entry name" value="LUX/BOA-like"/>
</dbReference>